<dbReference type="InterPro" id="IPR022524">
    <property type="entry name" value="FliH_Bacilli"/>
</dbReference>
<keyword evidence="6" id="KW-1006">Bacterial flagellum protein export</keyword>
<dbReference type="Proteomes" id="UP001549167">
    <property type="component" value="Unassembled WGS sequence"/>
</dbReference>
<evidence type="ECO:0000256" key="3">
    <source>
        <dbReference type="ARBA" id="ARBA00022448"/>
    </source>
</evidence>
<comment type="similarity">
    <text evidence="2">Belongs to the FliH family.</text>
</comment>
<evidence type="ECO:0000256" key="1">
    <source>
        <dbReference type="ARBA" id="ARBA00003041"/>
    </source>
</evidence>
<keyword evidence="5" id="KW-0653">Protein transport</keyword>
<evidence type="ECO:0000256" key="7">
    <source>
        <dbReference type="NCBIfam" id="TIGR03825"/>
    </source>
</evidence>
<organism evidence="10 11">
    <name type="scientific">Alkalibacillus flavidus</name>
    <dbReference type="NCBI Taxonomy" id="546021"/>
    <lineage>
        <taxon>Bacteria</taxon>
        <taxon>Bacillati</taxon>
        <taxon>Bacillota</taxon>
        <taxon>Bacilli</taxon>
        <taxon>Bacillales</taxon>
        <taxon>Bacillaceae</taxon>
        <taxon>Alkalibacillus</taxon>
    </lineage>
</organism>
<evidence type="ECO:0000256" key="2">
    <source>
        <dbReference type="ARBA" id="ARBA00006602"/>
    </source>
</evidence>
<dbReference type="NCBIfam" id="TIGR03825">
    <property type="entry name" value="FliH_bacil"/>
    <property type="match status" value="1"/>
</dbReference>
<evidence type="ECO:0000313" key="11">
    <source>
        <dbReference type="Proteomes" id="UP001549167"/>
    </source>
</evidence>
<gene>
    <name evidence="10" type="ORF">ABID56_000213</name>
</gene>
<dbReference type="InterPro" id="IPR018035">
    <property type="entry name" value="Flagellar_FliH/T3SS_HrpE"/>
</dbReference>
<comment type="caution">
    <text evidence="10">The sequence shown here is derived from an EMBL/GenBank/DDBJ whole genome shotgun (WGS) entry which is preliminary data.</text>
</comment>
<keyword evidence="3" id="KW-0813">Transport</keyword>
<sequence>MSNLYRLSQIDKTKKIQLKPIDLPEEPVEETEDETEVDYDALAQEKVQEAEQKLEDAQQQADQMIQDARAQIEQEREQFEAEKQKALNQAHEQGYQDGFQQGEGQFNDLINQATQAVERAQSDYHNKVQAAEETILSIAVKSAEKILHQQLHEDESRFLPVVQESIEDVSDQPEIKVYVHVNQYQLLLDRKQTLQQLLNQYTTLSIYPKKTMDEYGCVIETEQGQIDTSIDTRLNELKRTLIEDIEG</sequence>
<reference evidence="10 11" key="1">
    <citation type="submission" date="2024-06" db="EMBL/GenBank/DDBJ databases">
        <title>Genomic Encyclopedia of Type Strains, Phase IV (KMG-IV): sequencing the most valuable type-strain genomes for metagenomic binning, comparative biology and taxonomic classification.</title>
        <authorList>
            <person name="Goeker M."/>
        </authorList>
    </citation>
    <scope>NUCLEOTIDE SEQUENCE [LARGE SCALE GENOMIC DNA]</scope>
    <source>
        <strain evidence="10 11">DSM 23520</strain>
    </source>
</reference>
<evidence type="ECO:0000256" key="8">
    <source>
        <dbReference type="SAM" id="Coils"/>
    </source>
</evidence>
<evidence type="ECO:0000256" key="5">
    <source>
        <dbReference type="ARBA" id="ARBA00022927"/>
    </source>
</evidence>
<evidence type="ECO:0000256" key="6">
    <source>
        <dbReference type="ARBA" id="ARBA00023225"/>
    </source>
</evidence>
<dbReference type="Pfam" id="PF02108">
    <property type="entry name" value="FliH"/>
    <property type="match status" value="1"/>
</dbReference>
<keyword evidence="4" id="KW-1005">Bacterial flagellum biogenesis</keyword>
<name>A0ABV2KRZ5_9BACI</name>
<proteinExistence type="inferred from homology"/>
<evidence type="ECO:0000313" key="10">
    <source>
        <dbReference type="EMBL" id="MET3682134.1"/>
    </source>
</evidence>
<dbReference type="PANTHER" id="PTHR34982">
    <property type="entry name" value="YOP PROTEINS TRANSLOCATION PROTEIN L"/>
    <property type="match status" value="1"/>
</dbReference>
<comment type="function">
    <text evidence="1">Needed for flagellar regrowth and assembly.</text>
</comment>
<evidence type="ECO:0000259" key="9">
    <source>
        <dbReference type="Pfam" id="PF02108"/>
    </source>
</evidence>
<evidence type="ECO:0000256" key="4">
    <source>
        <dbReference type="ARBA" id="ARBA00022795"/>
    </source>
</evidence>
<feature type="domain" description="Flagellar assembly protein FliH/Type III secretion system HrpE" evidence="9">
    <location>
        <begin position="109"/>
        <end position="237"/>
    </location>
</feature>
<accession>A0ABV2KRZ5</accession>
<keyword evidence="10" id="KW-0966">Cell projection</keyword>
<dbReference type="RefSeq" id="WP_354218545.1">
    <property type="nucleotide sequence ID" value="NZ_JBEPMX010000001.1"/>
</dbReference>
<dbReference type="EMBL" id="JBEPMX010000001">
    <property type="protein sequence ID" value="MET3682134.1"/>
    <property type="molecule type" value="Genomic_DNA"/>
</dbReference>
<feature type="coiled-coil region" evidence="8">
    <location>
        <begin position="40"/>
        <end position="89"/>
    </location>
</feature>
<dbReference type="InterPro" id="IPR051472">
    <property type="entry name" value="T3SS_Stator/FliH"/>
</dbReference>
<protein>
    <recommendedName>
        <fullName evidence="7">Flagellar assembly protein FliH</fullName>
    </recommendedName>
</protein>
<dbReference type="PANTHER" id="PTHR34982:SF1">
    <property type="entry name" value="FLAGELLAR ASSEMBLY PROTEIN FLIH"/>
    <property type="match status" value="1"/>
</dbReference>
<keyword evidence="8" id="KW-0175">Coiled coil</keyword>
<keyword evidence="10" id="KW-0969">Cilium</keyword>
<keyword evidence="11" id="KW-1185">Reference proteome</keyword>
<keyword evidence="10" id="KW-0282">Flagellum</keyword>